<dbReference type="CDD" id="cd01335">
    <property type="entry name" value="Radical_SAM"/>
    <property type="match status" value="1"/>
</dbReference>
<evidence type="ECO:0000256" key="7">
    <source>
        <dbReference type="ARBA" id="ARBA00023601"/>
    </source>
</evidence>
<keyword evidence="5" id="KW-0408">Iron</keyword>
<proteinExistence type="inferred from homology"/>
<keyword evidence="2" id="KW-0004">4Fe-4S</keyword>
<dbReference type="InterPro" id="IPR023867">
    <property type="entry name" value="Sulphatase_maturase_rSAM"/>
</dbReference>
<evidence type="ECO:0000256" key="4">
    <source>
        <dbReference type="ARBA" id="ARBA00022723"/>
    </source>
</evidence>
<dbReference type="SFLD" id="SFLDG01384">
    <property type="entry name" value="thioether_bond_formation_requi"/>
    <property type="match status" value="1"/>
</dbReference>
<evidence type="ECO:0000256" key="1">
    <source>
        <dbReference type="ARBA" id="ARBA00001966"/>
    </source>
</evidence>
<gene>
    <name evidence="8" type="ORF">DW833_02505</name>
</gene>
<evidence type="ECO:0000256" key="6">
    <source>
        <dbReference type="ARBA" id="ARBA00023014"/>
    </source>
</evidence>
<dbReference type="Pfam" id="PF13353">
    <property type="entry name" value="Fer4_12"/>
    <property type="match status" value="1"/>
</dbReference>
<evidence type="ECO:0000256" key="5">
    <source>
        <dbReference type="ARBA" id="ARBA00023004"/>
    </source>
</evidence>
<dbReference type="PANTHER" id="PTHR43273">
    <property type="entry name" value="ANAEROBIC SULFATASE-MATURATING ENZYME HOMOLOG ASLB-RELATED"/>
    <property type="match status" value="1"/>
</dbReference>
<dbReference type="InterPro" id="IPR007197">
    <property type="entry name" value="rSAM"/>
</dbReference>
<accession>A0A414B8Z1</accession>
<dbReference type="PANTHER" id="PTHR43273:SF3">
    <property type="entry name" value="ANAEROBIC SULFATASE-MATURATING ENZYME HOMOLOG ASLB-RELATED"/>
    <property type="match status" value="1"/>
</dbReference>
<keyword evidence="3" id="KW-0949">S-adenosyl-L-methionine</keyword>
<name>A0A414B8Z1_9FIRM</name>
<dbReference type="InterPro" id="IPR000385">
    <property type="entry name" value="MoaA_NifB_PqqE_Fe-S-bd_CS"/>
</dbReference>
<dbReference type="GO" id="GO:0051539">
    <property type="term" value="F:4 iron, 4 sulfur cluster binding"/>
    <property type="evidence" value="ECO:0007669"/>
    <property type="project" value="UniProtKB-KW"/>
</dbReference>
<dbReference type="SUPFAM" id="SSF102114">
    <property type="entry name" value="Radical SAM enzymes"/>
    <property type="match status" value="1"/>
</dbReference>
<keyword evidence="4" id="KW-0479">Metal-binding</keyword>
<evidence type="ECO:0000313" key="9">
    <source>
        <dbReference type="Proteomes" id="UP000284621"/>
    </source>
</evidence>
<comment type="caution">
    <text evidence="8">The sequence shown here is derived from an EMBL/GenBank/DDBJ whole genome shotgun (WGS) entry which is preliminary data.</text>
</comment>
<dbReference type="Proteomes" id="UP000284621">
    <property type="component" value="Unassembled WGS sequence"/>
</dbReference>
<dbReference type="InterPro" id="IPR013785">
    <property type="entry name" value="Aldolase_TIM"/>
</dbReference>
<comment type="cofactor">
    <cofactor evidence="1">
        <name>[4Fe-4S] cluster</name>
        <dbReference type="ChEBI" id="CHEBI:49883"/>
    </cofactor>
</comment>
<organism evidence="8 9">
    <name type="scientific">Anaerobutyricum hallii</name>
    <dbReference type="NCBI Taxonomy" id="39488"/>
    <lineage>
        <taxon>Bacteria</taxon>
        <taxon>Bacillati</taxon>
        <taxon>Bacillota</taxon>
        <taxon>Clostridia</taxon>
        <taxon>Lachnospirales</taxon>
        <taxon>Lachnospiraceae</taxon>
        <taxon>Anaerobutyricum</taxon>
    </lineage>
</organism>
<keyword evidence="6" id="KW-0411">Iron-sulfur</keyword>
<reference evidence="8 9" key="1">
    <citation type="submission" date="2018-08" db="EMBL/GenBank/DDBJ databases">
        <title>A genome reference for cultivated species of the human gut microbiota.</title>
        <authorList>
            <person name="Zou Y."/>
            <person name="Xue W."/>
            <person name="Luo G."/>
        </authorList>
    </citation>
    <scope>NUCLEOTIDE SEQUENCE [LARGE SCALE GENOMIC DNA]</scope>
    <source>
        <strain evidence="8 9">AM34-3LB</strain>
    </source>
</reference>
<comment type="similarity">
    <text evidence="7">Belongs to the radical SAM superfamily. Anaerobic sulfatase-maturating enzyme family.</text>
</comment>
<sequence length="373" mass="43660">MRFIMRERKKKTVMLTLTEFCNLNCTYCYEKNKSLKTMDYDVAMHILEKELTKEDGYDECEIQFFGGEPFVEFQLLKQICEELWSKNWNKKYVCFATTNGTLIHGEIQSWLKENRDKFTCGLSLDGIKKAHDINRCNSFDLIDIEFFKNTWPNQYAKMTISPQSLPYLFESAVYLHEQGFTFDNNLAYGVDWNKPELLEIMEQQLKLLADYYISHPRIIPCRLLGLHLENINVSEHIDRWCGAGKGLKSYDVEGTLYPCQMFAPLSMEKEKSKKVLEINFDKKNLEDPACKFCSIYNVCPTCYGYNYSSTGDIAKRDEVLCKYTKLSILATSYLWANRIMKYSYKELNISELRYVQLTKAVIKVQKLFAGVNN</sequence>
<dbReference type="PROSITE" id="PS01305">
    <property type="entry name" value="MOAA_NIFB_PQQE"/>
    <property type="match status" value="1"/>
</dbReference>
<dbReference type="SFLD" id="SFLDS00029">
    <property type="entry name" value="Radical_SAM"/>
    <property type="match status" value="1"/>
</dbReference>
<evidence type="ECO:0000256" key="3">
    <source>
        <dbReference type="ARBA" id="ARBA00022691"/>
    </source>
</evidence>
<dbReference type="EMBL" id="QSID01000002">
    <property type="protein sequence ID" value="RHC67538.1"/>
    <property type="molecule type" value="Genomic_DNA"/>
</dbReference>
<dbReference type="Gene3D" id="3.20.20.70">
    <property type="entry name" value="Aldolase class I"/>
    <property type="match status" value="1"/>
</dbReference>
<dbReference type="SFLD" id="SFLDG01067">
    <property type="entry name" value="SPASM/twitch_domain_containing"/>
    <property type="match status" value="1"/>
</dbReference>
<dbReference type="GO" id="GO:0016491">
    <property type="term" value="F:oxidoreductase activity"/>
    <property type="evidence" value="ECO:0007669"/>
    <property type="project" value="InterPro"/>
</dbReference>
<dbReference type="GO" id="GO:0046872">
    <property type="term" value="F:metal ion binding"/>
    <property type="evidence" value="ECO:0007669"/>
    <property type="project" value="UniProtKB-KW"/>
</dbReference>
<keyword evidence="9" id="KW-1185">Reference proteome</keyword>
<dbReference type="AlphaFoldDB" id="A0A414B8Z1"/>
<evidence type="ECO:0000313" key="8">
    <source>
        <dbReference type="EMBL" id="RHC67538.1"/>
    </source>
</evidence>
<dbReference type="InterPro" id="IPR058240">
    <property type="entry name" value="rSAM_sf"/>
</dbReference>
<evidence type="ECO:0000256" key="2">
    <source>
        <dbReference type="ARBA" id="ARBA00022485"/>
    </source>
</evidence>
<protein>
    <submittedName>
        <fullName evidence="8">4Fe-4S cluster-binding domain-containing protein</fullName>
    </submittedName>
</protein>
<dbReference type="SFLD" id="SFLDG01386">
    <property type="entry name" value="main_SPASM_domain-containing"/>
    <property type="match status" value="1"/>
</dbReference>